<feature type="compositionally biased region" description="Polar residues" evidence="2">
    <location>
        <begin position="214"/>
        <end position="229"/>
    </location>
</feature>
<accession>A0A2C5ZJT3</accession>
<dbReference type="AlphaFoldDB" id="A0A2C5ZJT3"/>
<dbReference type="OrthoDB" id="2260257at2759"/>
<dbReference type="Proteomes" id="UP000226431">
    <property type="component" value="Unassembled WGS sequence"/>
</dbReference>
<dbReference type="InterPro" id="IPR052982">
    <property type="entry name" value="SRP1/TIP1-like"/>
</dbReference>
<evidence type="ECO:0000313" key="6">
    <source>
        <dbReference type="Proteomes" id="UP000226431"/>
    </source>
</evidence>
<evidence type="ECO:0000256" key="2">
    <source>
        <dbReference type="SAM" id="MobiDB-lite"/>
    </source>
</evidence>
<dbReference type="InterPro" id="IPR018466">
    <property type="entry name" value="Kre9/Knh1-like_N"/>
</dbReference>
<gene>
    <name evidence="5" type="ORF">CDD80_2912</name>
</gene>
<feature type="chain" id="PRO_5012677110" description="Yeast cell wall synthesis Kre9/Knh1-like N-terminal domain-containing protein" evidence="3">
    <location>
        <begin position="17"/>
        <end position="257"/>
    </location>
</feature>
<feature type="signal peptide" evidence="3">
    <location>
        <begin position="1"/>
        <end position="16"/>
    </location>
</feature>
<dbReference type="PANTHER" id="PTHR40633">
    <property type="entry name" value="MATRIX PROTEIN, PUTATIVE (AFU_ORTHOLOGUE AFUA_8G05410)-RELATED"/>
    <property type="match status" value="1"/>
</dbReference>
<name>A0A2C5ZJT3_9HYPO</name>
<evidence type="ECO:0000313" key="5">
    <source>
        <dbReference type="EMBL" id="PHH80070.1"/>
    </source>
</evidence>
<comment type="caution">
    <text evidence="5">The sequence shown here is derived from an EMBL/GenBank/DDBJ whole genome shotgun (WGS) entry which is preliminary data.</text>
</comment>
<evidence type="ECO:0000256" key="1">
    <source>
        <dbReference type="ARBA" id="ARBA00022729"/>
    </source>
</evidence>
<sequence length="257" mass="26436">MRVAFSIAALVATAFAKDSQPDPKFNPIYKPSENEVVPAGQPYTIIWDTPTHKDDLINLVLLGGPDSNSLSLIPGPAGRIATEIPNSQKSFTWLVDGTLGEHTFYGIKAELANAIDTFQYSQKFKIAGGKKPEGKPTEGKPADGMPSYGKPADGKTIILSSTSLPASGGLTTSMPAYPAVTTAAIKAIDCSTNSTAKIPKATSLVPASAPPAVRNSTLPSNKNGNSSIPISPTSGSAALSASLVSVFGGLIAVVLAL</sequence>
<dbReference type="Pfam" id="PF10342">
    <property type="entry name" value="Kre9_KNH"/>
    <property type="match status" value="1"/>
</dbReference>
<protein>
    <recommendedName>
        <fullName evidence="4">Yeast cell wall synthesis Kre9/Knh1-like N-terminal domain-containing protein</fullName>
    </recommendedName>
</protein>
<reference evidence="5 6" key="1">
    <citation type="submission" date="2017-06" db="EMBL/GenBank/DDBJ databases">
        <title>Ant-infecting Ophiocordyceps genomes reveal a high diversity of potential behavioral manipulation genes and a possible major role for enterotoxins.</title>
        <authorList>
            <person name="De Bekker C."/>
            <person name="Evans H.C."/>
            <person name="Brachmann A."/>
            <person name="Hughes D.P."/>
        </authorList>
    </citation>
    <scope>NUCLEOTIDE SEQUENCE [LARGE SCALE GENOMIC DNA]</scope>
    <source>
        <strain evidence="5 6">Map16</strain>
    </source>
</reference>
<evidence type="ECO:0000256" key="3">
    <source>
        <dbReference type="SAM" id="SignalP"/>
    </source>
</evidence>
<feature type="region of interest" description="Disordered" evidence="2">
    <location>
        <begin position="206"/>
        <end position="229"/>
    </location>
</feature>
<evidence type="ECO:0000259" key="4">
    <source>
        <dbReference type="Pfam" id="PF10342"/>
    </source>
</evidence>
<keyword evidence="6" id="KW-1185">Reference proteome</keyword>
<organism evidence="5 6">
    <name type="scientific">Ophiocordyceps camponoti-rufipedis</name>
    <dbReference type="NCBI Taxonomy" id="2004952"/>
    <lineage>
        <taxon>Eukaryota</taxon>
        <taxon>Fungi</taxon>
        <taxon>Dikarya</taxon>
        <taxon>Ascomycota</taxon>
        <taxon>Pezizomycotina</taxon>
        <taxon>Sordariomycetes</taxon>
        <taxon>Hypocreomycetidae</taxon>
        <taxon>Hypocreales</taxon>
        <taxon>Ophiocordycipitaceae</taxon>
        <taxon>Ophiocordyceps</taxon>
    </lineage>
</organism>
<feature type="compositionally biased region" description="Basic and acidic residues" evidence="2">
    <location>
        <begin position="130"/>
        <end position="141"/>
    </location>
</feature>
<proteinExistence type="predicted"/>
<feature type="domain" description="Yeast cell wall synthesis Kre9/Knh1-like N-terminal" evidence="4">
    <location>
        <begin position="30"/>
        <end position="126"/>
    </location>
</feature>
<dbReference type="EMBL" id="NJES01000026">
    <property type="protein sequence ID" value="PHH80070.1"/>
    <property type="molecule type" value="Genomic_DNA"/>
</dbReference>
<keyword evidence="1 3" id="KW-0732">Signal</keyword>
<feature type="region of interest" description="Disordered" evidence="2">
    <location>
        <begin position="128"/>
        <end position="148"/>
    </location>
</feature>
<dbReference type="PANTHER" id="PTHR40633:SF1">
    <property type="entry name" value="GPI ANCHORED SERINE-THREONINE RICH PROTEIN (AFU_ORTHOLOGUE AFUA_1G03630)"/>
    <property type="match status" value="1"/>
</dbReference>